<evidence type="ECO:0000313" key="3">
    <source>
        <dbReference type="Proteomes" id="UP000007394"/>
    </source>
</evidence>
<dbReference type="Pfam" id="PF17253">
    <property type="entry name" value="DUF5320"/>
    <property type="match status" value="1"/>
</dbReference>
<evidence type="ECO:0000256" key="1">
    <source>
        <dbReference type="SAM" id="MobiDB-lite"/>
    </source>
</evidence>
<keyword evidence="3" id="KW-1185">Reference proteome</keyword>
<dbReference type="Proteomes" id="UP000007394">
    <property type="component" value="Chromosome"/>
</dbReference>
<feature type="compositionally biased region" description="Gly residues" evidence="1">
    <location>
        <begin position="47"/>
        <end position="81"/>
    </location>
</feature>
<reference evidence="2 3" key="1">
    <citation type="journal article" date="2012" name="Front. Microbiol.">
        <title>Complete genome of Ignavibacterium album, a metabolically versatile, flagellated, facultative anaerobe from the phylum Chlorobi.</title>
        <authorList>
            <person name="Liu Z."/>
            <person name="Frigaard N.-U."/>
            <person name="Vogl K."/>
            <person name="Iino T."/>
            <person name="Ohkuma M."/>
            <person name="Overmann J."/>
            <person name="Bryant D.A."/>
        </authorList>
    </citation>
    <scope>NUCLEOTIDE SEQUENCE [LARGE SCALE GENOMIC DNA]</scope>
    <source>
        <strain evidence="3">DSM 19864 / JCM 16511 / NBRC 101810 / Mat9-16</strain>
    </source>
</reference>
<protein>
    <submittedName>
        <fullName evidence="2">Uncharacterized protein</fullName>
    </submittedName>
</protein>
<dbReference type="InterPro" id="IPR035205">
    <property type="entry name" value="DUF5320"/>
</dbReference>
<name>I0AIL6_IGNAJ</name>
<organism evidence="2 3">
    <name type="scientific">Ignavibacterium album (strain DSM 19864 / JCM 16511 / NBRC 101810 / Mat9-16)</name>
    <dbReference type="NCBI Taxonomy" id="945713"/>
    <lineage>
        <taxon>Bacteria</taxon>
        <taxon>Pseudomonadati</taxon>
        <taxon>Ignavibacteriota</taxon>
        <taxon>Ignavibacteria</taxon>
        <taxon>Ignavibacteriales</taxon>
        <taxon>Ignavibacteriaceae</taxon>
        <taxon>Ignavibacterium</taxon>
    </lineage>
</organism>
<evidence type="ECO:0000313" key="2">
    <source>
        <dbReference type="EMBL" id="AFH48823.1"/>
    </source>
</evidence>
<feature type="region of interest" description="Disordered" evidence="1">
    <location>
        <begin position="1"/>
        <end position="81"/>
    </location>
</feature>
<dbReference type="RefSeq" id="WP_014559978.1">
    <property type="nucleotide sequence ID" value="NC_017464.1"/>
</dbReference>
<dbReference type="PATRIC" id="fig|945713.3.peg.1117"/>
<dbReference type="STRING" id="945713.IALB_1112"/>
<dbReference type="AlphaFoldDB" id="I0AIL6"/>
<dbReference type="OrthoDB" id="1122560at2"/>
<dbReference type="HOGENOM" id="CLU_2616329_0_0_10"/>
<gene>
    <name evidence="2" type="ordered locus">IALB_1112</name>
</gene>
<dbReference type="KEGG" id="ial:IALB_1112"/>
<dbReference type="EMBL" id="CP003418">
    <property type="protein sequence ID" value="AFH48823.1"/>
    <property type="molecule type" value="Genomic_DNA"/>
</dbReference>
<sequence>MPNFDGTGPMGQGAMTGRRRGRCINTKEAQSSETNQTLENNNIVYGLGRGGRPRGGGFGNRFGGGYGKGQGRGRGRGFGNK</sequence>
<accession>I0AIL6</accession>
<proteinExistence type="predicted"/>
<feature type="compositionally biased region" description="Polar residues" evidence="1">
    <location>
        <begin position="27"/>
        <end position="43"/>
    </location>
</feature>